<keyword evidence="3" id="KW-1185">Reference proteome</keyword>
<dbReference type="Proteomes" id="UP000264820">
    <property type="component" value="Unplaced"/>
</dbReference>
<protein>
    <submittedName>
        <fullName evidence="2">Dynein axonemal intermediate chain 4</fullName>
    </submittedName>
</protein>
<evidence type="ECO:0000313" key="3">
    <source>
        <dbReference type="Proteomes" id="UP000264820"/>
    </source>
</evidence>
<feature type="region of interest" description="Disordered" evidence="1">
    <location>
        <begin position="1"/>
        <end position="64"/>
    </location>
</feature>
<proteinExistence type="predicted"/>
<dbReference type="GeneTree" id="ENSGT00940000156209"/>
<dbReference type="AlphaFoldDB" id="A0A3Q2Y0T5"/>
<evidence type="ECO:0000313" key="2">
    <source>
        <dbReference type="Ensembl" id="ENSHCOP00000006371.1"/>
    </source>
</evidence>
<evidence type="ECO:0000256" key="1">
    <source>
        <dbReference type="SAM" id="MobiDB-lite"/>
    </source>
</evidence>
<dbReference type="Ensembl" id="ENSHCOT00000003780.1">
    <property type="protein sequence ID" value="ENSHCOP00000006371.1"/>
    <property type="gene ID" value="ENSHCOG00000008199.1"/>
</dbReference>
<feature type="compositionally biased region" description="Basic and acidic residues" evidence="1">
    <location>
        <begin position="51"/>
        <end position="64"/>
    </location>
</feature>
<name>A0A3Q2Y0T5_HIPCM</name>
<organism evidence="2 3">
    <name type="scientific">Hippocampus comes</name>
    <name type="common">Tiger tail seahorse</name>
    <dbReference type="NCBI Taxonomy" id="109280"/>
    <lineage>
        <taxon>Eukaryota</taxon>
        <taxon>Metazoa</taxon>
        <taxon>Chordata</taxon>
        <taxon>Craniata</taxon>
        <taxon>Vertebrata</taxon>
        <taxon>Euteleostomi</taxon>
        <taxon>Actinopterygii</taxon>
        <taxon>Neopterygii</taxon>
        <taxon>Teleostei</taxon>
        <taxon>Neoteleostei</taxon>
        <taxon>Acanthomorphata</taxon>
        <taxon>Syngnathiaria</taxon>
        <taxon>Syngnathiformes</taxon>
        <taxon>Syngnathoidei</taxon>
        <taxon>Syngnathidae</taxon>
        <taxon>Hippocampus</taxon>
    </lineage>
</organism>
<sequence>MNLYGKPVQKDGESKLVHLQTLQTGTKKKRNSLEHSTGEQDGNDVTPRPLYEPEPKDPHAKPQRSFFDDYYSRWDTSKSSSFSIVPSSGISTRASLASQSGVGFSKLDTSQPLGCYFLTIRRDGKRTNIVTCFPPFPETARQVVSQQTPEEIPLDEVLSIYMTETDTIILLDLPSTCMSEEAENAQSNILYIELCNNRLGNDKYVERAMQTFVGAAKHKKVQSEKIVMHDQEQCFLMYHSKEMGDFVFDSL</sequence>
<accession>A0A3Q2Y0T5</accession>
<reference evidence="2" key="2">
    <citation type="submission" date="2025-09" db="UniProtKB">
        <authorList>
            <consortium name="Ensembl"/>
        </authorList>
    </citation>
    <scope>IDENTIFICATION</scope>
</reference>
<reference evidence="2" key="1">
    <citation type="submission" date="2025-08" db="UniProtKB">
        <authorList>
            <consortium name="Ensembl"/>
        </authorList>
    </citation>
    <scope>IDENTIFICATION</scope>
</reference>